<dbReference type="EMBL" id="QQQW01000007">
    <property type="protein sequence ID" value="MXR43663.1"/>
    <property type="molecule type" value="Genomic_DNA"/>
</dbReference>
<dbReference type="GO" id="GO:0030313">
    <property type="term" value="C:cell envelope"/>
    <property type="evidence" value="ECO:0007669"/>
    <property type="project" value="UniProtKB-SubCell"/>
</dbReference>
<dbReference type="Pfam" id="PF00496">
    <property type="entry name" value="SBP_bac_5"/>
    <property type="match status" value="1"/>
</dbReference>
<evidence type="ECO:0000256" key="4">
    <source>
        <dbReference type="ARBA" id="ARBA00022729"/>
    </source>
</evidence>
<evidence type="ECO:0000256" key="5">
    <source>
        <dbReference type="SAM" id="SignalP"/>
    </source>
</evidence>
<evidence type="ECO:0000256" key="2">
    <source>
        <dbReference type="ARBA" id="ARBA00005695"/>
    </source>
</evidence>
<accession>A0ABD6IDX2</accession>
<dbReference type="InterPro" id="IPR000914">
    <property type="entry name" value="SBP_5_dom"/>
</dbReference>
<evidence type="ECO:0000256" key="1">
    <source>
        <dbReference type="ARBA" id="ARBA00004196"/>
    </source>
</evidence>
<keyword evidence="4 5" id="KW-0732">Signal</keyword>
<name>A0ABD6IDX2_MESHY</name>
<comment type="subcellular location">
    <subcellularLocation>
        <location evidence="1">Cell envelope</location>
    </subcellularLocation>
</comment>
<comment type="similarity">
    <text evidence="2">Belongs to the bacterial solute-binding protein 5 family.</text>
</comment>
<feature type="signal peptide" evidence="5">
    <location>
        <begin position="1"/>
        <end position="24"/>
    </location>
</feature>
<feature type="domain" description="Solute-binding protein family 5" evidence="6">
    <location>
        <begin position="349"/>
        <end position="709"/>
    </location>
</feature>
<keyword evidence="3" id="KW-0813">Transport</keyword>
<evidence type="ECO:0000256" key="3">
    <source>
        <dbReference type="ARBA" id="ARBA00022448"/>
    </source>
</evidence>
<dbReference type="PANTHER" id="PTHR30290">
    <property type="entry name" value="PERIPLASMIC BINDING COMPONENT OF ABC TRANSPORTER"/>
    <property type="match status" value="1"/>
</dbReference>
<dbReference type="Proteomes" id="UP001193384">
    <property type="component" value="Unassembled WGS sequence"/>
</dbReference>
<dbReference type="InterPro" id="IPR016880">
    <property type="entry name" value="ABC_oligopep_solut-bd_myco_prd"/>
</dbReference>
<dbReference type="PIRSF" id="PIRSF028335">
    <property type="entry name" value="ABC_oligopep_OppA_prd"/>
    <property type="match status" value="1"/>
</dbReference>
<comment type="caution">
    <text evidence="7">The sequence shown here is derived from an EMBL/GenBank/DDBJ whole genome shotgun (WGS) entry which is preliminary data.</text>
</comment>
<evidence type="ECO:0000259" key="6">
    <source>
        <dbReference type="Pfam" id="PF00496"/>
    </source>
</evidence>
<dbReference type="RefSeq" id="WP_013302184.1">
    <property type="nucleotide sequence ID" value="NZ_JAHKHP010000010.1"/>
</dbReference>
<organism evidence="7 8">
    <name type="scientific">Mesomycoplasma hyorhinis</name>
    <name type="common">Mycoplasma hyorhinis</name>
    <dbReference type="NCBI Taxonomy" id="2100"/>
    <lineage>
        <taxon>Bacteria</taxon>
        <taxon>Bacillati</taxon>
        <taxon>Mycoplasmatota</taxon>
        <taxon>Mycoplasmoidales</taxon>
        <taxon>Metamycoplasmataceae</taxon>
        <taxon>Mesomycoplasma</taxon>
    </lineage>
</organism>
<dbReference type="AlphaFoldDB" id="A0ABD6IDX2"/>
<dbReference type="InterPro" id="IPR039424">
    <property type="entry name" value="SBP_5"/>
</dbReference>
<reference evidence="7 8" key="1">
    <citation type="submission" date="2018-07" db="EMBL/GenBank/DDBJ databases">
        <title>Genetic characterization of Mycoplasma hyopneumoniae, M. hyorhinis and M. flocculare isolates through whole genome sequencing analysis: comparative analysis of sequence types and putative genes involved in virulence.</title>
        <authorList>
            <person name="Fourour S."/>
            <person name="Lucas P."/>
            <person name="Touzain F."/>
            <person name="Tocqueville V."/>
            <person name="Kempf I."/>
            <person name="Marois-Crehan C."/>
        </authorList>
    </citation>
    <scope>NUCLEOTIDE SEQUENCE [LARGE SCALE GENOMIC DNA]</scope>
    <source>
        <strain evidence="7 8">MHR389</strain>
    </source>
</reference>
<sequence>MKKSNKIKLLLSSSLLFSPLVALACSPASETNNFNSSDAKKELASFGISIPPINTLNYIKSNATFKIMPSLVEGLVKTAPAANTAIGNILKLPTITFENYKSSVPETVGSKILKNRDAITDQGSSYPIANFGVTTGVLAPSGQNSPSFIGVQNSENKYVTFLSHLNKGASKWSNGDPVKAQDFIDTILYIVDTNTASTRLNELLNMDIKNVRAMRDVQNDYLKQFGIIYKNPFGRRRFIKNEEGQIVEDQSQPIFQSENKGDEELVKKMQTIARSIGLYTGRIFNEFSNQEIRTILKDNKALNPSFSVNSTQISFLNDKGQQVTKTLTKNPFLDPLQEFDGPELTPKYDAFAADEYDLRIEFEDSAPKSLTDLYARVITSSLLLPINRKFVEYDLKNRDDLGSELSKFLWNGPFDIKDLKLGPQGNMLLTKRASYYSADKTVPDEVKVFFADQPELVSNLFSDGYIAFSQISPVFQKRFWSELASRKYMEKSQGYGTIALQFNLDHSKRGNSYLQDPDLRKAIYYAINREAMLKLSQLDSSFGVTTWTAFGQAKTERGINLETFFDGQTFKTEYVENGKQKEFPIQSLPFIDHLAKSYNFENVSRKDPSYDVKTANFYLNRFKAKHPNLKQIKLEFIYSGASQTGIAIGIQDQINRAFNKFIDVDIVALPENIYKERIISGDFDLTTQNFDTFGSTAQGYITAFFTADEINPEDNKFNGLVYNPSSSFTYQNWWMSLTKQQQEEVVKRLEIEGKFLSKFKELITRKMEIDPKTKKVKTKPVIKQYKDSKPVYATDINGNVITNPIFSESTTDYNERVNAFFNGVFTPEEKSEGWNSIEVFKLIAVFEKILRESAPIVPLMEVDTYWTISRLRGVGSTFTFSLQFAFDINNNTKGLPVEANN</sequence>
<dbReference type="PROSITE" id="PS51257">
    <property type="entry name" value="PROKAR_LIPOPROTEIN"/>
    <property type="match status" value="1"/>
</dbReference>
<dbReference type="Gene3D" id="3.40.190.10">
    <property type="entry name" value="Periplasmic binding protein-like II"/>
    <property type="match status" value="1"/>
</dbReference>
<feature type="chain" id="PRO_5044857503" evidence="5">
    <location>
        <begin position="25"/>
        <end position="901"/>
    </location>
</feature>
<dbReference type="SUPFAM" id="SSF53850">
    <property type="entry name" value="Periplasmic binding protein-like II"/>
    <property type="match status" value="1"/>
</dbReference>
<gene>
    <name evidence="7" type="ORF">DR101_01705</name>
</gene>
<evidence type="ECO:0000313" key="7">
    <source>
        <dbReference type="EMBL" id="MXR43663.1"/>
    </source>
</evidence>
<proteinExistence type="inferred from homology"/>
<protein>
    <submittedName>
        <fullName evidence="7">Oligopeptide ABC transporter substrate-binding protein OppA</fullName>
    </submittedName>
</protein>
<dbReference type="Gene3D" id="3.90.76.10">
    <property type="entry name" value="Dipeptide-binding Protein, Domain 1"/>
    <property type="match status" value="2"/>
</dbReference>
<dbReference type="Gene3D" id="3.10.105.10">
    <property type="entry name" value="Dipeptide-binding Protein, Domain 3"/>
    <property type="match status" value="1"/>
</dbReference>
<dbReference type="PANTHER" id="PTHR30290:SF10">
    <property type="entry name" value="PERIPLASMIC OLIGOPEPTIDE-BINDING PROTEIN-RELATED"/>
    <property type="match status" value="1"/>
</dbReference>
<evidence type="ECO:0000313" key="8">
    <source>
        <dbReference type="Proteomes" id="UP001193384"/>
    </source>
</evidence>